<keyword evidence="4" id="KW-1185">Reference proteome</keyword>
<dbReference type="GO" id="GO:0006779">
    <property type="term" value="P:porphyrin-containing compound biosynthetic process"/>
    <property type="evidence" value="ECO:0007669"/>
    <property type="project" value="InterPro"/>
</dbReference>
<sequence>MGGNPGCRRRQGSPLPAAFLLGPRRQGSGGPGSVYEEDPRLFRQTGGDDSDLHPRCGVRSTFKPTADGAVPVTSRERFLAAVRGGSLDRVPVAPYCGNFGAVLAGIPISVYNTDPKKMAEAQIRAWEAVGQDVVVAQSDNYYIAEGFGCQINQPVNTTPNLTAPAVESLDQVDRLKVPDPWKDGRMPVYLEAVALLREHFGNEVAVRAPGTGPFSLASYLVGGTTEFLTQIALCEADEDREKEEQIFRVMELSSDALILFLKAALDTGSDTAQAGDSLASLSMISPAIYEKYVYPWEVKVFSALAPAAREKAAVTILHICGDTRKILPLMAKTGADVLEIDAKVELADARELAGPDISLMGNLEPTTVLFQGNPELVRKESVRCIESVKGLEGGFILGSGCEVVPGTAAENLKAMVDASRAISS</sequence>
<reference evidence="3 4" key="1">
    <citation type="submission" date="2017-03" db="EMBL/GenBank/DDBJ databases">
        <title>Draft Genome sequence of Marispirochaeta sp. strain JC444.</title>
        <authorList>
            <person name="Shivani Y."/>
            <person name="Subhash Y."/>
            <person name="Sasikala C."/>
            <person name="Ramana C."/>
        </authorList>
    </citation>
    <scope>NUCLEOTIDE SEQUENCE [LARGE SCALE GENOMIC DNA]</scope>
    <source>
        <strain evidence="3 4">JC444</strain>
    </source>
</reference>
<proteinExistence type="predicted"/>
<dbReference type="InterPro" id="IPR000257">
    <property type="entry name" value="Uroporphyrinogen_deCOase"/>
</dbReference>
<dbReference type="Gene3D" id="3.20.20.210">
    <property type="match status" value="1"/>
</dbReference>
<dbReference type="STRING" id="1963862.B4O97_02970"/>
<feature type="domain" description="Uroporphyrinogen decarboxylase (URO-D)" evidence="2">
    <location>
        <begin position="73"/>
        <end position="420"/>
    </location>
</feature>
<organism evidence="3 4">
    <name type="scientific">Marispirochaeta aestuarii</name>
    <dbReference type="NCBI Taxonomy" id="1963862"/>
    <lineage>
        <taxon>Bacteria</taxon>
        <taxon>Pseudomonadati</taxon>
        <taxon>Spirochaetota</taxon>
        <taxon>Spirochaetia</taxon>
        <taxon>Spirochaetales</taxon>
        <taxon>Spirochaetaceae</taxon>
        <taxon>Marispirochaeta</taxon>
    </lineage>
</organism>
<dbReference type="PANTHER" id="PTHR47099:SF1">
    <property type="entry name" value="METHYLCOBAMIDE:COM METHYLTRANSFERASE MTBA"/>
    <property type="match status" value="1"/>
</dbReference>
<dbReference type="AlphaFoldDB" id="A0A1Y1S2F0"/>
<dbReference type="Pfam" id="PF01208">
    <property type="entry name" value="URO-D"/>
    <property type="match status" value="1"/>
</dbReference>
<dbReference type="InterPro" id="IPR052024">
    <property type="entry name" value="Methanogen_methyltrans"/>
</dbReference>
<gene>
    <name evidence="3" type="ORF">B4O97_02970</name>
</gene>
<accession>A0A1Y1S2F0</accession>
<evidence type="ECO:0000259" key="2">
    <source>
        <dbReference type="Pfam" id="PF01208"/>
    </source>
</evidence>
<evidence type="ECO:0000313" key="4">
    <source>
        <dbReference type="Proteomes" id="UP000192343"/>
    </source>
</evidence>
<evidence type="ECO:0000313" key="3">
    <source>
        <dbReference type="EMBL" id="ORC37974.1"/>
    </source>
</evidence>
<dbReference type="Proteomes" id="UP000192343">
    <property type="component" value="Unassembled WGS sequence"/>
</dbReference>
<dbReference type="CDD" id="cd03465">
    <property type="entry name" value="URO-D_like"/>
    <property type="match status" value="1"/>
</dbReference>
<evidence type="ECO:0000256" key="1">
    <source>
        <dbReference type="SAM" id="MobiDB-lite"/>
    </source>
</evidence>
<feature type="region of interest" description="Disordered" evidence="1">
    <location>
        <begin position="1"/>
        <end position="52"/>
    </location>
</feature>
<protein>
    <recommendedName>
        <fullName evidence="2">Uroporphyrinogen decarboxylase (URO-D) domain-containing protein</fullName>
    </recommendedName>
</protein>
<dbReference type="InterPro" id="IPR038071">
    <property type="entry name" value="UROD/MetE-like_sf"/>
</dbReference>
<comment type="caution">
    <text evidence="3">The sequence shown here is derived from an EMBL/GenBank/DDBJ whole genome shotgun (WGS) entry which is preliminary data.</text>
</comment>
<name>A0A1Y1S2F0_9SPIO</name>
<dbReference type="SUPFAM" id="SSF51726">
    <property type="entry name" value="UROD/MetE-like"/>
    <property type="match status" value="1"/>
</dbReference>
<dbReference type="GO" id="GO:0004853">
    <property type="term" value="F:uroporphyrinogen decarboxylase activity"/>
    <property type="evidence" value="ECO:0007669"/>
    <property type="project" value="InterPro"/>
</dbReference>
<dbReference type="EMBL" id="MWQY01000002">
    <property type="protein sequence ID" value="ORC37974.1"/>
    <property type="molecule type" value="Genomic_DNA"/>
</dbReference>
<dbReference type="PANTHER" id="PTHR47099">
    <property type="entry name" value="METHYLCOBAMIDE:COM METHYLTRANSFERASE MTBA"/>
    <property type="match status" value="1"/>
</dbReference>